<dbReference type="Proteomes" id="UP000694501">
    <property type="component" value="Unassembled WGS sequence"/>
</dbReference>
<dbReference type="AlphaFoldDB" id="A0A949JLY8"/>
<name>A0A949JLY8_9ACTN</name>
<accession>A0A949JLY8</accession>
<sequence length="105" mass="9805">MAGLFAHRGGVVADRGVLFAFEGGVGGGAGHGGLGVGECLAGALEGAADGVGVGAELAALLGEVLGPGAVRGGGLAAPVGLVDGRAYVDGDLGDEPGGVLEELRV</sequence>
<evidence type="ECO:0000313" key="1">
    <source>
        <dbReference type="EMBL" id="MBU7596590.1"/>
    </source>
</evidence>
<organism evidence="1 2">
    <name type="scientific">Streptomyces tardus</name>
    <dbReference type="NCBI Taxonomy" id="2780544"/>
    <lineage>
        <taxon>Bacteria</taxon>
        <taxon>Bacillati</taxon>
        <taxon>Actinomycetota</taxon>
        <taxon>Actinomycetes</taxon>
        <taxon>Kitasatosporales</taxon>
        <taxon>Streptomycetaceae</taxon>
        <taxon>Streptomyces</taxon>
    </lineage>
</organism>
<dbReference type="RefSeq" id="WP_211041282.1">
    <property type="nucleotide sequence ID" value="NZ_JAELVF020000001.1"/>
</dbReference>
<gene>
    <name evidence="1" type="ORF">JGS22_002790</name>
</gene>
<protein>
    <submittedName>
        <fullName evidence="1">Uncharacterized protein</fullName>
    </submittedName>
</protein>
<comment type="caution">
    <text evidence="1">The sequence shown here is derived from an EMBL/GenBank/DDBJ whole genome shotgun (WGS) entry which is preliminary data.</text>
</comment>
<evidence type="ECO:0000313" key="2">
    <source>
        <dbReference type="Proteomes" id="UP000694501"/>
    </source>
</evidence>
<keyword evidence="2" id="KW-1185">Reference proteome</keyword>
<proteinExistence type="predicted"/>
<dbReference type="EMBL" id="JAELVF020000001">
    <property type="protein sequence ID" value="MBU7596590.1"/>
    <property type="molecule type" value="Genomic_DNA"/>
</dbReference>
<reference evidence="1" key="1">
    <citation type="submission" date="2021-06" db="EMBL/GenBank/DDBJ databases">
        <title>Sequencing of actinobacteria type strains.</title>
        <authorList>
            <person name="Nguyen G.-S."/>
            <person name="Wentzel A."/>
        </authorList>
    </citation>
    <scope>NUCLEOTIDE SEQUENCE</scope>
    <source>
        <strain evidence="1">P38-E01</strain>
    </source>
</reference>